<dbReference type="eggNOG" id="ENOG502QUVH">
    <property type="taxonomic scope" value="Eukaryota"/>
</dbReference>
<organism evidence="2">
    <name type="scientific">Eucalyptus grandis</name>
    <name type="common">Flooded gum</name>
    <dbReference type="NCBI Taxonomy" id="71139"/>
    <lineage>
        <taxon>Eukaryota</taxon>
        <taxon>Viridiplantae</taxon>
        <taxon>Streptophyta</taxon>
        <taxon>Embryophyta</taxon>
        <taxon>Tracheophyta</taxon>
        <taxon>Spermatophyta</taxon>
        <taxon>Magnoliopsida</taxon>
        <taxon>eudicotyledons</taxon>
        <taxon>Gunneridae</taxon>
        <taxon>Pentapetalae</taxon>
        <taxon>rosids</taxon>
        <taxon>malvids</taxon>
        <taxon>Myrtales</taxon>
        <taxon>Myrtaceae</taxon>
        <taxon>Myrtoideae</taxon>
        <taxon>Eucalypteae</taxon>
        <taxon>Eucalyptus</taxon>
    </lineage>
</organism>
<dbReference type="InterPro" id="IPR006527">
    <property type="entry name" value="F-box-assoc_dom_typ1"/>
</dbReference>
<dbReference type="InterPro" id="IPR036047">
    <property type="entry name" value="F-box-like_dom_sf"/>
</dbReference>
<dbReference type="NCBIfam" id="TIGR01640">
    <property type="entry name" value="F_box_assoc_1"/>
    <property type="match status" value="1"/>
</dbReference>
<dbReference type="CDD" id="cd22157">
    <property type="entry name" value="F-box_AtFBW1-like"/>
    <property type="match status" value="1"/>
</dbReference>
<dbReference type="SUPFAM" id="SSF81383">
    <property type="entry name" value="F-box domain"/>
    <property type="match status" value="1"/>
</dbReference>
<protein>
    <recommendedName>
        <fullName evidence="1">F-box domain-containing protein</fullName>
    </recommendedName>
</protein>
<dbReference type="SMART" id="SM00256">
    <property type="entry name" value="FBOX"/>
    <property type="match status" value="1"/>
</dbReference>
<dbReference type="SUPFAM" id="SSF50965">
    <property type="entry name" value="Galactose oxidase, central domain"/>
    <property type="match status" value="1"/>
</dbReference>
<dbReference type="Pfam" id="PF07734">
    <property type="entry name" value="FBA_1"/>
    <property type="match status" value="1"/>
</dbReference>
<accession>A0A059B1K2</accession>
<dbReference type="EMBL" id="KK198760">
    <property type="protein sequence ID" value="KCW59983.1"/>
    <property type="molecule type" value="Genomic_DNA"/>
</dbReference>
<dbReference type="InterPro" id="IPR011043">
    <property type="entry name" value="Gal_Oxase/kelch_b-propeller"/>
</dbReference>
<dbReference type="OMA" id="CSISPIC"/>
<dbReference type="InterPro" id="IPR017451">
    <property type="entry name" value="F-box-assoc_interact_dom"/>
</dbReference>
<dbReference type="PANTHER" id="PTHR31672:SF13">
    <property type="entry name" value="F-BOX PROTEIN CPR30-LIKE"/>
    <property type="match status" value="1"/>
</dbReference>
<reference evidence="2" key="1">
    <citation type="submission" date="2013-07" db="EMBL/GenBank/DDBJ databases">
        <title>The genome of Eucalyptus grandis.</title>
        <authorList>
            <person name="Schmutz J."/>
            <person name="Hayes R."/>
            <person name="Myburg A."/>
            <person name="Tuskan G."/>
            <person name="Grattapaglia D."/>
            <person name="Rokhsar D.S."/>
        </authorList>
    </citation>
    <scope>NUCLEOTIDE SEQUENCE</scope>
    <source>
        <tissue evidence="2">Leaf extractions</tissue>
    </source>
</reference>
<dbReference type="InParanoid" id="A0A059B1K2"/>
<evidence type="ECO:0000259" key="1">
    <source>
        <dbReference type="SMART" id="SM00256"/>
    </source>
</evidence>
<dbReference type="AlphaFoldDB" id="A0A059B1K2"/>
<dbReference type="Gramene" id="KCW59983">
    <property type="protein sequence ID" value="KCW59983"/>
    <property type="gene ID" value="EUGRSUZ_H02715"/>
</dbReference>
<dbReference type="PANTHER" id="PTHR31672">
    <property type="entry name" value="BNACNNG10540D PROTEIN"/>
    <property type="match status" value="1"/>
</dbReference>
<evidence type="ECO:0000313" key="2">
    <source>
        <dbReference type="EMBL" id="KCW59983.1"/>
    </source>
</evidence>
<dbReference type="Pfam" id="PF00646">
    <property type="entry name" value="F-box"/>
    <property type="match status" value="1"/>
</dbReference>
<dbReference type="Gene3D" id="1.20.1280.50">
    <property type="match status" value="1"/>
</dbReference>
<dbReference type="InterPro" id="IPR001810">
    <property type="entry name" value="F-box_dom"/>
</dbReference>
<proteinExistence type="predicted"/>
<dbReference type="STRING" id="71139.A0A059B1K2"/>
<feature type="domain" description="F-box" evidence="1">
    <location>
        <begin position="20"/>
        <end position="60"/>
    </location>
</feature>
<name>A0A059B1K2_EUCGR</name>
<dbReference type="InterPro" id="IPR050796">
    <property type="entry name" value="SCF_F-box_component"/>
</dbReference>
<gene>
    <name evidence="2" type="ORF">EUGRSUZ_H02715</name>
</gene>
<sequence length="402" mass="45494">MKGAFAESSGTSASAVAESFAEDILIEILLRLPIKSLGRFKCVCKRWWSLISDRGFAKSHLERLKAGDIISSQRIFKTRPLETINYELLDGGIGGEDDRAVVKFHEPRMDDSSWPLELVGSCDGLVCLSVMGYSGFVLYNPTTKKCRNLPSSDHFRPDGFLFGFGYDSRSDDYKIVQSKGRNGFEDAQVVIFSLKSGSWRTTQAKLESHLCLYERGDGVYWKGALHWCGLDRSKEKAEDVIISFDLSEEKLQQLLRLPEVNGDISFEGLGVHGANLFVYHGSYKDCFQAWITSEYGKGGSWTKLYNFTTEGISGYSFWRKIPVAYTRSGKIVFQVDVYRTIMFNPEDNTYKDYPTQCRHDVESTIYMETLISPYLDYEPSRIYSLCTSGLGLNVLVLSFLFS</sequence>